<reference evidence="2 3" key="1">
    <citation type="submission" date="2023-03" db="EMBL/GenBank/DDBJ databases">
        <title>Bacillus Genome Sequencing.</title>
        <authorList>
            <person name="Dunlap C."/>
        </authorList>
    </citation>
    <scope>NUCLEOTIDE SEQUENCE [LARGE SCALE GENOMIC DNA]</scope>
    <source>
        <strain evidence="2 3">B-23453</strain>
    </source>
</reference>
<proteinExistence type="predicted"/>
<keyword evidence="3" id="KW-1185">Reference proteome</keyword>
<evidence type="ECO:0000256" key="1">
    <source>
        <dbReference type="SAM" id="Phobius"/>
    </source>
</evidence>
<comment type="caution">
    <text evidence="2">The sequence shown here is derived from an EMBL/GenBank/DDBJ whole genome shotgun (WGS) entry which is preliminary data.</text>
</comment>
<keyword evidence="1" id="KW-0472">Membrane</keyword>
<organism evidence="2 3">
    <name type="scientific">Heyndrickxia acidicola</name>
    <dbReference type="NCBI Taxonomy" id="209389"/>
    <lineage>
        <taxon>Bacteria</taxon>
        <taxon>Bacillati</taxon>
        <taxon>Bacillota</taxon>
        <taxon>Bacilli</taxon>
        <taxon>Bacillales</taxon>
        <taxon>Bacillaceae</taxon>
        <taxon>Heyndrickxia</taxon>
    </lineage>
</organism>
<dbReference type="EMBL" id="JARMAB010000052">
    <property type="protein sequence ID" value="MED1206102.1"/>
    <property type="molecule type" value="Genomic_DNA"/>
</dbReference>
<dbReference type="RefSeq" id="WP_066265367.1">
    <property type="nucleotide sequence ID" value="NZ_JARMAB010000052.1"/>
</dbReference>
<keyword evidence="1" id="KW-1133">Transmembrane helix</keyword>
<sequence>MSQEAVHHKLYNGEHIIHTEVDDDNSYSKKEYFLTSKGRVIEYNGGYYSPENRIKVYDQKLDVTSYFDRLTLKPNNNASEFKFFLSLDIQSFKDILKKIPFSCLVFDMNTDFFKRHEVDSDYIPINLSYDLSNLGFKQSESNFLEWFGKKIKVSPDIIPFYRIKKVEQIDSYTLNLHGFFFLNEQPYHKIEIIHWDERNVHDLKNSIESHKSIFNLVSDEVDLYTCKVNGLLGGQKIKSNSMIMAVAKMDVKHDWNISSRKGLLSFIDEETQSLVQTIDLANCEFYIEEQENRILILTDTSSFYVELPETIISDLNQGPKEISQNKWWFQCAEQSGLMEGRHFSTNLVSLAFEPSSITLIYDFYTRDICKIELDNHATLIDNKSVFIVSSKDNSITVIQFLEPNLFEALPINAQDLQIFNVGITPNKLPFLIKQTEEQIELAQSNNDVLLRIPNTNVEQILVVEQPVDGSELLLIEIREISGVNHQLYLEEESVKRLIKNTYQYVKMPTLSSVSNEDIFFSWSRSINELILYNMFQEILTLHSLVKEIQEKNINSMEKQVKLANGLFHSIKLIKRNLDRIATQLPLAIDNMERTYFTQEQLPYGAPFHSLQMGLIMVANHMKGYIMEIENQLAPIHFAILPRVDPEELLKKNKQRNKKSIGASIGLGLLSLLTGNIMAAISIPTMMTLSTRHSNNSNKDQLNAMKENELNTLEFYTTQAVDTLEHVLTVIIPYLITETNRSIFNSLQELYQWYIPLLGTISMKNKLFNEISELYLYKQLPMNENTVKSRQELIYAIHKSHSDVVNQTLELKG</sequence>
<evidence type="ECO:0000313" key="3">
    <source>
        <dbReference type="Proteomes" id="UP001341444"/>
    </source>
</evidence>
<protein>
    <submittedName>
        <fullName evidence="2">Uncharacterized protein</fullName>
    </submittedName>
</protein>
<accession>A0ABU6MSC8</accession>
<evidence type="ECO:0000313" key="2">
    <source>
        <dbReference type="EMBL" id="MED1206102.1"/>
    </source>
</evidence>
<gene>
    <name evidence="2" type="ORF">P4T90_24140</name>
</gene>
<dbReference type="Proteomes" id="UP001341444">
    <property type="component" value="Unassembled WGS sequence"/>
</dbReference>
<keyword evidence="1" id="KW-0812">Transmembrane</keyword>
<name>A0ABU6MSC8_9BACI</name>
<feature type="transmembrane region" description="Helical" evidence="1">
    <location>
        <begin position="660"/>
        <end position="682"/>
    </location>
</feature>